<evidence type="ECO:0000256" key="1">
    <source>
        <dbReference type="SAM" id="Phobius"/>
    </source>
</evidence>
<feature type="transmembrane region" description="Helical" evidence="1">
    <location>
        <begin position="157"/>
        <end position="177"/>
    </location>
</feature>
<dbReference type="eggNOG" id="COG5617">
    <property type="taxonomic scope" value="Bacteria"/>
</dbReference>
<evidence type="ECO:0008006" key="4">
    <source>
        <dbReference type="Google" id="ProtNLM"/>
    </source>
</evidence>
<dbReference type="EMBL" id="KI271596">
    <property type="protein sequence ID" value="ERL64568.1"/>
    <property type="molecule type" value="Genomic_DNA"/>
</dbReference>
<protein>
    <recommendedName>
        <fullName evidence="4">Membrane protein 6-pyruvoyl-tetrahydropterin synthase-related domain-containing protein</fullName>
    </recommendedName>
</protein>
<dbReference type="OrthoDB" id="2318680at2"/>
<dbReference type="AlphaFoldDB" id="U4TRN7"/>
<dbReference type="STRING" id="1231336.L248_0863"/>
<keyword evidence="3" id="KW-1185">Reference proteome</keyword>
<evidence type="ECO:0000313" key="3">
    <source>
        <dbReference type="Proteomes" id="UP000030647"/>
    </source>
</evidence>
<dbReference type="HOGENOM" id="CLU_1407222_0_0_9"/>
<gene>
    <name evidence="2" type="ORF">L248_0863</name>
</gene>
<name>U4TRN7_9LACO</name>
<organism evidence="2 3">
    <name type="scientific">Schleiferilactobacillus shenzhenensis LY-73</name>
    <dbReference type="NCBI Taxonomy" id="1231336"/>
    <lineage>
        <taxon>Bacteria</taxon>
        <taxon>Bacillati</taxon>
        <taxon>Bacillota</taxon>
        <taxon>Bacilli</taxon>
        <taxon>Lactobacillales</taxon>
        <taxon>Lactobacillaceae</taxon>
        <taxon>Schleiferilactobacillus</taxon>
    </lineage>
</organism>
<accession>U4TRN7</accession>
<sequence length="193" mass="21435">MENTNHQSAIRKALPWAAIVIIPALLAVANYVFWASLHQSMWKTDTWFHLMRLFDLQQTTSAGQVPALVNANSFLNIGQAFNGMYPTYSLWPLVALFHGLGAMHQWLAVQSAILYLASSLTAVYLFLLTRHTSFSLIMSIASVWTPAWLDYTMNGSLGMMWGTAMLPAVLVACYLVLTDTHYAPIIHEGGENG</sequence>
<proteinExistence type="predicted"/>
<dbReference type="RefSeq" id="WP_022530195.1">
    <property type="nucleotide sequence ID" value="NZ_KI271596.1"/>
</dbReference>
<feature type="transmembrane region" description="Helical" evidence="1">
    <location>
        <begin position="106"/>
        <end position="127"/>
    </location>
</feature>
<keyword evidence="1" id="KW-0812">Transmembrane</keyword>
<dbReference type="Proteomes" id="UP000030647">
    <property type="component" value="Unassembled WGS sequence"/>
</dbReference>
<evidence type="ECO:0000313" key="2">
    <source>
        <dbReference type="EMBL" id="ERL64568.1"/>
    </source>
</evidence>
<keyword evidence="1" id="KW-0472">Membrane</keyword>
<reference evidence="3" key="1">
    <citation type="journal article" date="2013" name="Genome Announc.">
        <title>Whole-Genome Sequencing of Lactobacillus shenzhenensis Strain LY-73T.</title>
        <authorList>
            <person name="Lin Z."/>
            <person name="Liu Z."/>
            <person name="Yang R."/>
            <person name="Zou Y."/>
            <person name="Wan D."/>
            <person name="Chen J."/>
            <person name="Guo M."/>
            <person name="Zhao J."/>
            <person name="Fang C."/>
            <person name="Yang R."/>
            <person name="Liu F."/>
        </authorList>
    </citation>
    <scope>NUCLEOTIDE SEQUENCE [LARGE SCALE GENOMIC DNA]</scope>
    <source>
        <strain evidence="3">LY-73</strain>
    </source>
</reference>
<feature type="transmembrane region" description="Helical" evidence="1">
    <location>
        <begin position="13"/>
        <end position="34"/>
    </location>
</feature>
<keyword evidence="1" id="KW-1133">Transmembrane helix</keyword>